<feature type="region of interest" description="Disordered" evidence="1">
    <location>
        <begin position="24"/>
        <end position="127"/>
    </location>
</feature>
<sequence length="155" mass="16695">MLLLPLHPRLPVRSPARPLLLATATMHSPSPSPSPSLTQQLPQNPPKEQQTAIDYHNRTKHSLTSGYARGPRGLDWAHQPNPFLRFPDPSASASPQTLPLIPPRPTTLPTTRSSSPPSLPSPPPPLSLLSLSRLLFDSLSLSAWKTTASPHGPSA</sequence>
<proteinExistence type="predicted"/>
<evidence type="ECO:0000256" key="1">
    <source>
        <dbReference type="SAM" id="MobiDB-lite"/>
    </source>
</evidence>
<feature type="compositionally biased region" description="Pro residues" evidence="1">
    <location>
        <begin position="117"/>
        <end position="126"/>
    </location>
</feature>
<accession>A0A199VC73</accession>
<organism evidence="2 3">
    <name type="scientific">Ananas comosus</name>
    <name type="common">Pineapple</name>
    <name type="synonym">Ananas ananas</name>
    <dbReference type="NCBI Taxonomy" id="4615"/>
    <lineage>
        <taxon>Eukaryota</taxon>
        <taxon>Viridiplantae</taxon>
        <taxon>Streptophyta</taxon>
        <taxon>Embryophyta</taxon>
        <taxon>Tracheophyta</taxon>
        <taxon>Spermatophyta</taxon>
        <taxon>Magnoliopsida</taxon>
        <taxon>Liliopsida</taxon>
        <taxon>Poales</taxon>
        <taxon>Bromeliaceae</taxon>
        <taxon>Bromelioideae</taxon>
        <taxon>Ananas</taxon>
    </lineage>
</organism>
<feature type="compositionally biased region" description="Low complexity" evidence="1">
    <location>
        <begin position="107"/>
        <end position="116"/>
    </location>
</feature>
<dbReference type="AlphaFoldDB" id="A0A199VC73"/>
<gene>
    <name evidence="2" type="ORF">ACMD2_09313</name>
</gene>
<dbReference type="PANTHER" id="PTHR42741:SF3">
    <property type="entry name" value="NITROREDUCTASE FAMILY PROTEIN"/>
    <property type="match status" value="1"/>
</dbReference>
<reference evidence="2 3" key="1">
    <citation type="journal article" date="2016" name="DNA Res.">
        <title>The draft genome of MD-2 pineapple using hybrid error correction of long reads.</title>
        <authorList>
            <person name="Redwan R.M."/>
            <person name="Saidin A."/>
            <person name="Kumar S.V."/>
        </authorList>
    </citation>
    <scope>NUCLEOTIDE SEQUENCE [LARGE SCALE GENOMIC DNA]</scope>
    <source>
        <strain evidence="3">cv. MD2</strain>
        <tissue evidence="2">Leaf</tissue>
    </source>
</reference>
<dbReference type="PANTHER" id="PTHR42741">
    <property type="entry name" value="NITROREDUCTASE FAMILY PROTEIN"/>
    <property type="match status" value="1"/>
</dbReference>
<evidence type="ECO:0000313" key="3">
    <source>
        <dbReference type="Proteomes" id="UP000092600"/>
    </source>
</evidence>
<protein>
    <submittedName>
        <fullName evidence="2">Uncharacterized protein</fullName>
    </submittedName>
</protein>
<evidence type="ECO:0000313" key="2">
    <source>
        <dbReference type="EMBL" id="OAY74689.1"/>
    </source>
</evidence>
<dbReference type="STRING" id="4615.A0A199VC73"/>
<dbReference type="Gene3D" id="3.40.109.10">
    <property type="entry name" value="NADH Oxidase"/>
    <property type="match status" value="1"/>
</dbReference>
<dbReference type="EMBL" id="LSRQ01002332">
    <property type="protein sequence ID" value="OAY74689.1"/>
    <property type="molecule type" value="Genomic_DNA"/>
</dbReference>
<comment type="caution">
    <text evidence="2">The sequence shown here is derived from an EMBL/GenBank/DDBJ whole genome shotgun (WGS) entry which is preliminary data.</text>
</comment>
<name>A0A199VC73_ANACO</name>
<dbReference type="GO" id="GO:0016491">
    <property type="term" value="F:oxidoreductase activity"/>
    <property type="evidence" value="ECO:0007669"/>
    <property type="project" value="InterPro"/>
</dbReference>
<dbReference type="Proteomes" id="UP000092600">
    <property type="component" value="Unassembled WGS sequence"/>
</dbReference>
<dbReference type="InterPro" id="IPR000415">
    <property type="entry name" value="Nitroreductase-like"/>
</dbReference>